<dbReference type="EMBL" id="CP097636">
    <property type="protein sequence ID" value="URI11486.1"/>
    <property type="molecule type" value="Genomic_DNA"/>
</dbReference>
<dbReference type="SUPFAM" id="SSF56655">
    <property type="entry name" value="Carbohydrate phosphatase"/>
    <property type="match status" value="1"/>
</dbReference>
<dbReference type="PANTHER" id="PTHR20854">
    <property type="entry name" value="INOSITOL MONOPHOSPHATASE"/>
    <property type="match status" value="1"/>
</dbReference>
<dbReference type="InterPro" id="IPR000760">
    <property type="entry name" value="Inositol_monophosphatase-like"/>
</dbReference>
<evidence type="ECO:0000256" key="1">
    <source>
        <dbReference type="ARBA" id="ARBA00009759"/>
    </source>
</evidence>
<keyword evidence="2" id="KW-0479">Metal-binding</keyword>
<reference evidence="5" key="1">
    <citation type="submission" date="2022-05" db="EMBL/GenBank/DDBJ databases">
        <title>An RpoN-dependent PEP-CTERM gene is involved in floc formation of an Aquincola tertiaricarbonis strain.</title>
        <authorList>
            <person name="Qiu D."/>
            <person name="Xia M."/>
        </authorList>
    </citation>
    <scope>NUCLEOTIDE SEQUENCE</scope>
    <source>
        <strain evidence="5">RN12</strain>
    </source>
</reference>
<keyword evidence="3" id="KW-0378">Hydrolase</keyword>
<evidence type="ECO:0008006" key="7">
    <source>
        <dbReference type="Google" id="ProtNLM"/>
    </source>
</evidence>
<keyword evidence="6" id="KW-1185">Reference proteome</keyword>
<protein>
    <recommendedName>
        <fullName evidence="7">Myo-inositol-1(Or 4)-monophosphatase</fullName>
    </recommendedName>
</protein>
<dbReference type="RefSeq" id="WP_250199680.1">
    <property type="nucleotide sequence ID" value="NZ_CP097636.1"/>
</dbReference>
<organism evidence="5 6">
    <name type="scientific">Aquincola tertiaricarbonis</name>
    <dbReference type="NCBI Taxonomy" id="391953"/>
    <lineage>
        <taxon>Bacteria</taxon>
        <taxon>Pseudomonadati</taxon>
        <taxon>Pseudomonadota</taxon>
        <taxon>Betaproteobacteria</taxon>
        <taxon>Burkholderiales</taxon>
        <taxon>Sphaerotilaceae</taxon>
        <taxon>Aquincola</taxon>
    </lineage>
</organism>
<evidence type="ECO:0000256" key="2">
    <source>
        <dbReference type="ARBA" id="ARBA00022723"/>
    </source>
</evidence>
<accession>A0ABY4SGX7</accession>
<dbReference type="PRINTS" id="PR00377">
    <property type="entry name" value="IMPHPHTASES"/>
</dbReference>
<dbReference type="Pfam" id="PF00459">
    <property type="entry name" value="Inositol_P"/>
    <property type="match status" value="1"/>
</dbReference>
<proteinExistence type="inferred from homology"/>
<dbReference type="Gene3D" id="3.40.190.80">
    <property type="match status" value="1"/>
</dbReference>
<evidence type="ECO:0000313" key="5">
    <source>
        <dbReference type="EMBL" id="URI11486.1"/>
    </source>
</evidence>
<dbReference type="Proteomes" id="UP001056201">
    <property type="component" value="Chromosome 2"/>
</dbReference>
<gene>
    <name evidence="5" type="ORF">MW290_21330</name>
</gene>
<evidence type="ECO:0000256" key="4">
    <source>
        <dbReference type="ARBA" id="ARBA00022842"/>
    </source>
</evidence>
<dbReference type="InterPro" id="IPR020583">
    <property type="entry name" value="Inositol_monoP_metal-BS"/>
</dbReference>
<comment type="similarity">
    <text evidence="1">Belongs to the inositol monophosphatase superfamily.</text>
</comment>
<dbReference type="Gene3D" id="3.30.540.10">
    <property type="entry name" value="Fructose-1,6-Bisphosphatase, subunit A, domain 1"/>
    <property type="match status" value="1"/>
</dbReference>
<evidence type="ECO:0000313" key="6">
    <source>
        <dbReference type="Proteomes" id="UP001056201"/>
    </source>
</evidence>
<keyword evidence="4" id="KW-0460">Magnesium</keyword>
<dbReference type="PANTHER" id="PTHR20854:SF4">
    <property type="entry name" value="INOSITOL-1-MONOPHOSPHATASE-RELATED"/>
    <property type="match status" value="1"/>
</dbReference>
<sequence>MTASSRLPALQRIARAAAQLALDAYQARDGFSARAKQAQDFVSEIDERVEQLIRDQLALEFPGEAVFGEEQGGELSESCWIIDPIDGTTNFLRGVPLWAVSIGHVAHGQPEAGVVVLPALGLSIAAQRGQGLYVNGERSTRQVRFDEVKLASLGDSHPQAEDVMRAYRQMREAGWVVEIYRSTATAMALAAIGRLDGHVQPQVKAWDMAGALPLCLEAGLTVRHGPLLTRDDSHVAVGTAELMASLGLN</sequence>
<evidence type="ECO:0000256" key="3">
    <source>
        <dbReference type="ARBA" id="ARBA00022801"/>
    </source>
</evidence>
<name>A0ABY4SGX7_AQUTE</name>
<dbReference type="PROSITE" id="PS00629">
    <property type="entry name" value="IMP_1"/>
    <property type="match status" value="1"/>
</dbReference>